<gene>
    <name evidence="4" type="ORF">THERU_05030</name>
</gene>
<dbReference type="STRING" id="75906.THERU_05030"/>
<keyword evidence="5" id="KW-1185">Reference proteome</keyword>
<dbReference type="EMBL" id="CP007028">
    <property type="protein sequence ID" value="AHE96847.1"/>
    <property type="molecule type" value="Genomic_DNA"/>
</dbReference>
<evidence type="ECO:0000313" key="4">
    <source>
        <dbReference type="EMBL" id="AHE96847.1"/>
    </source>
</evidence>
<proteinExistence type="inferred from homology"/>
<feature type="domain" description="Piwi" evidence="3">
    <location>
        <begin position="57"/>
        <end position="324"/>
    </location>
</feature>
<dbReference type="AlphaFoldDB" id="W0DHY2"/>
<evidence type="ECO:0000256" key="2">
    <source>
        <dbReference type="ARBA" id="ARBA00035032"/>
    </source>
</evidence>
<dbReference type="eggNOG" id="COG1431">
    <property type="taxonomic scope" value="Bacteria"/>
</dbReference>
<accession>W0DHY2</accession>
<organism evidence="5">
    <name type="scientific">Thermocrinis ruber</name>
    <dbReference type="NCBI Taxonomy" id="75906"/>
    <lineage>
        <taxon>Bacteria</taxon>
        <taxon>Pseudomonadati</taxon>
        <taxon>Aquificota</taxon>
        <taxon>Aquificia</taxon>
        <taxon>Aquificales</taxon>
        <taxon>Aquificaceae</taxon>
        <taxon>Thermocrinis</taxon>
    </lineage>
</organism>
<dbReference type="Gene3D" id="3.40.50.2300">
    <property type="match status" value="1"/>
</dbReference>
<dbReference type="InterPro" id="IPR003165">
    <property type="entry name" value="Piwi"/>
</dbReference>
<dbReference type="Pfam" id="PF02171">
    <property type="entry name" value="Piwi"/>
    <property type="match status" value="1"/>
</dbReference>
<reference evidence="4 5" key="1">
    <citation type="submission" date="2013-12" db="EMBL/GenBank/DDBJ databases">
        <authorList>
            <consortium name="DOE Joint Genome Institute"/>
            <person name="Eisen J."/>
            <person name="Huntemann M."/>
            <person name="Han J."/>
            <person name="Chen A."/>
            <person name="Kyrpides N."/>
            <person name="Mavromatis K."/>
            <person name="Markowitz V."/>
            <person name="Palaniappan K."/>
            <person name="Ivanova N."/>
            <person name="Schaumberg A."/>
            <person name="Pati A."/>
            <person name="Liolios K."/>
            <person name="Nordberg H.P."/>
            <person name="Cantor M.N."/>
            <person name="Hua S.X."/>
            <person name="Woyke T."/>
        </authorList>
    </citation>
    <scope>NUCLEOTIDE SEQUENCE [LARGE SCALE GENOMIC DNA]</scope>
    <source>
        <strain evidence="4 5">DSM 23557</strain>
    </source>
</reference>
<dbReference type="HOGENOM" id="CLU_808758_0_0_0"/>
<dbReference type="SMART" id="SM00950">
    <property type="entry name" value="Piwi"/>
    <property type="match status" value="1"/>
</dbReference>
<evidence type="ECO:0000313" key="5">
    <source>
        <dbReference type="Proteomes" id="UP000018914"/>
    </source>
</evidence>
<dbReference type="GO" id="GO:0003676">
    <property type="term" value="F:nucleic acid binding"/>
    <property type="evidence" value="ECO:0007669"/>
    <property type="project" value="InterPro"/>
</dbReference>
<dbReference type="RefSeq" id="WP_025306166.1">
    <property type="nucleotide sequence ID" value="NZ_CP007028.1"/>
</dbReference>
<name>W0DHY2_9AQUI</name>
<dbReference type="SUPFAM" id="SSF53098">
    <property type="entry name" value="Ribonuclease H-like"/>
    <property type="match status" value="1"/>
</dbReference>
<dbReference type="PROSITE" id="PS50822">
    <property type="entry name" value="PIWI"/>
    <property type="match status" value="1"/>
</dbReference>
<dbReference type="InterPro" id="IPR012337">
    <property type="entry name" value="RNaseH-like_sf"/>
</dbReference>
<comment type="similarity">
    <text evidence="1">Belongs to the argonaute family. Long pAgo subfamily.</text>
</comment>
<dbReference type="KEGG" id="trd:THERU_05030"/>
<dbReference type="InterPro" id="IPR036397">
    <property type="entry name" value="RNaseH_sf"/>
</dbReference>
<dbReference type="Proteomes" id="UP000018914">
    <property type="component" value="Chromosome"/>
</dbReference>
<dbReference type="Gene3D" id="3.30.420.10">
    <property type="entry name" value="Ribonuclease H-like superfamily/Ribonuclease H"/>
    <property type="match status" value="1"/>
</dbReference>
<evidence type="ECO:0000259" key="3">
    <source>
        <dbReference type="PROSITE" id="PS50822"/>
    </source>
</evidence>
<evidence type="ECO:0000256" key="1">
    <source>
        <dbReference type="ARBA" id="ARBA00035012"/>
    </source>
</evidence>
<sequence length="343" mass="38353">MRDLENRARIIENTVLKRVSSLGLYIDRLKPIPIPIPTDVKEFSLLPHVGDLEGSNTFLFVLTDASKLDDELYLDIKRDLLEFDIQSQVIYYRTNVGDRYVACNLMLGLLGKTGNYPYFLKDSSNKVFVGIDLSRKARSSNKGIVHAVGTAIIVDTSDGGTITYKNINVPAGGEAVEKAYVKSLANMLYKYKDKFIVIHRDGRMGVDELNAYVEVFSKQFGRENFALVSIIKSGTPRILQINSNIVGNPPKGCAILLSEREAVISTYEVKESFGTHIPLRIKVLYGDYPLNEAIEDVLRLTLLNFSSFTLNKLPATVAFADRIAWYNLHGIGPEDTDGNLFFL</sequence>
<protein>
    <recommendedName>
        <fullName evidence="2">Protein argonaute</fullName>
    </recommendedName>
</protein>